<feature type="compositionally biased region" description="Basic and acidic residues" evidence="1">
    <location>
        <begin position="1"/>
        <end position="24"/>
    </location>
</feature>
<feature type="compositionally biased region" description="Basic and acidic residues" evidence="1">
    <location>
        <begin position="245"/>
        <end position="254"/>
    </location>
</feature>
<evidence type="ECO:0000313" key="3">
    <source>
        <dbReference type="Proteomes" id="UP000280834"/>
    </source>
</evidence>
<keyword evidence="3" id="KW-1185">Reference proteome</keyword>
<accession>A0A0R3QIZ9</accession>
<feature type="region of interest" description="Disordered" evidence="1">
    <location>
        <begin position="241"/>
        <end position="260"/>
    </location>
</feature>
<evidence type="ECO:0000313" key="2">
    <source>
        <dbReference type="EMBL" id="VDO18304.1"/>
    </source>
</evidence>
<dbReference type="EMBL" id="UZAG01006183">
    <property type="protein sequence ID" value="VDO18304.1"/>
    <property type="molecule type" value="Genomic_DNA"/>
</dbReference>
<feature type="compositionally biased region" description="Basic residues" evidence="1">
    <location>
        <begin position="277"/>
        <end position="287"/>
    </location>
</feature>
<reference evidence="2 3" key="2">
    <citation type="submission" date="2018-11" db="EMBL/GenBank/DDBJ databases">
        <authorList>
            <consortium name="Pathogen Informatics"/>
        </authorList>
    </citation>
    <scope>NUCLEOTIDE SEQUENCE [LARGE SCALE GENOMIC DNA]</scope>
</reference>
<proteinExistence type="predicted"/>
<feature type="compositionally biased region" description="Basic and acidic residues" evidence="1">
    <location>
        <begin position="115"/>
        <end position="139"/>
    </location>
</feature>
<reference evidence="4" key="1">
    <citation type="submission" date="2017-02" db="UniProtKB">
        <authorList>
            <consortium name="WormBaseParasite"/>
        </authorList>
    </citation>
    <scope>IDENTIFICATION</scope>
</reference>
<evidence type="ECO:0000313" key="4">
    <source>
        <dbReference type="WBParaSite" id="BTMF_0000639501-mRNA-1"/>
    </source>
</evidence>
<sequence length="316" mass="34438">ERGQRKDGRARAERQEGDDRHHAVGQDVAPHDLQVAHAERARGAHVVHLAVAQELGAHVVGQRHPAEQAQQHEQQQHAGREDGAEDDQQVELGHRTPDLEQPLQEQVGLAREEALDRADGDAQHHAHGRERQREQHADAETVDQLRQQVAPAVVGAQQVLARGRGRVGLLGEVIERARAVGIGRVERPVGAGRDAVADEGIEVVGRSLEVAAEGLLGVVAQHREVGLALVAHHQRLVGGQQLREQAQHHQHGEQDQAPEAQRIAAEAAPGAPARAVRLGRRMRRGGSGHRFSQTSPSDRPRRSRDRKSAWSPARSA</sequence>
<feature type="region of interest" description="Disordered" evidence="1">
    <location>
        <begin position="1"/>
        <end position="30"/>
    </location>
</feature>
<dbReference type="WBParaSite" id="BTMF_0000639501-mRNA-1">
    <property type="protein sequence ID" value="BTMF_0000639501-mRNA-1"/>
    <property type="gene ID" value="BTMF_0000639501"/>
</dbReference>
<dbReference type="Proteomes" id="UP000280834">
    <property type="component" value="Unassembled WGS sequence"/>
</dbReference>
<organism evidence="4">
    <name type="scientific">Brugia timori</name>
    <dbReference type="NCBI Taxonomy" id="42155"/>
    <lineage>
        <taxon>Eukaryota</taxon>
        <taxon>Metazoa</taxon>
        <taxon>Ecdysozoa</taxon>
        <taxon>Nematoda</taxon>
        <taxon>Chromadorea</taxon>
        <taxon>Rhabditida</taxon>
        <taxon>Spirurina</taxon>
        <taxon>Spiruromorpha</taxon>
        <taxon>Filarioidea</taxon>
        <taxon>Onchocercidae</taxon>
        <taxon>Brugia</taxon>
    </lineage>
</organism>
<dbReference type="AlphaFoldDB" id="A0A0R3QIZ9"/>
<gene>
    <name evidence="2" type="ORF">BTMF_LOCUS5633</name>
</gene>
<protein>
    <submittedName>
        <fullName evidence="4">Phenol hydroxylase</fullName>
    </submittedName>
</protein>
<feature type="region of interest" description="Disordered" evidence="1">
    <location>
        <begin position="63"/>
        <end position="88"/>
    </location>
</feature>
<feature type="compositionally biased region" description="Low complexity" evidence="1">
    <location>
        <begin position="266"/>
        <end position="276"/>
    </location>
</feature>
<feature type="region of interest" description="Disordered" evidence="1">
    <location>
        <begin position="115"/>
        <end position="142"/>
    </location>
</feature>
<feature type="region of interest" description="Disordered" evidence="1">
    <location>
        <begin position="266"/>
        <end position="316"/>
    </location>
</feature>
<name>A0A0R3QIZ9_9BILA</name>
<evidence type="ECO:0000256" key="1">
    <source>
        <dbReference type="SAM" id="MobiDB-lite"/>
    </source>
</evidence>